<dbReference type="KEGG" id="sdf:ACG33_07455"/>
<dbReference type="InterPro" id="IPR006311">
    <property type="entry name" value="TAT_signal"/>
</dbReference>
<dbReference type="OrthoDB" id="7059998at2"/>
<sequence length="154" mass="17634">MNDRTRPHAQQRIGRRRFLATTAALVATASSGTTWLAWRSIDRQAWIEFVVRKHLPNIDLDAASLTRFGREFAHHYIFDNWRSGVALRLDYIAPRIAHSLSTTQRRVSLMERLALSEFLMGSNFFRVSDPCRIQIVYGGPVLACGNPFAMFHTD</sequence>
<evidence type="ECO:0000313" key="1">
    <source>
        <dbReference type="EMBL" id="AMN46934.1"/>
    </source>
</evidence>
<dbReference type="AlphaFoldDB" id="A0A127F935"/>
<protein>
    <submittedName>
        <fullName evidence="1">Uncharacterized protein</fullName>
    </submittedName>
</protein>
<dbReference type="RefSeq" id="WP_066920020.1">
    <property type="nucleotide sequence ID" value="NZ_CP011971.1"/>
</dbReference>
<organism evidence="1 2">
    <name type="scientific">Steroidobacter denitrificans</name>
    <dbReference type="NCBI Taxonomy" id="465721"/>
    <lineage>
        <taxon>Bacteria</taxon>
        <taxon>Pseudomonadati</taxon>
        <taxon>Pseudomonadota</taxon>
        <taxon>Gammaproteobacteria</taxon>
        <taxon>Steroidobacterales</taxon>
        <taxon>Steroidobacteraceae</taxon>
        <taxon>Steroidobacter</taxon>
    </lineage>
</organism>
<accession>A0A127F935</accession>
<gene>
    <name evidence="1" type="ORF">ACG33_07455</name>
</gene>
<keyword evidence="2" id="KW-1185">Reference proteome</keyword>
<proteinExistence type="predicted"/>
<name>A0A127F935_STEDE</name>
<reference evidence="1 2" key="1">
    <citation type="submission" date="2015-06" db="EMBL/GenBank/DDBJ databases">
        <title>A Comprehensive Approach to Explore the Metabolic and Phylogenetic Diversity of Bacterial Steroid Degradation in the Environment: Testosterone as an Example.</title>
        <authorList>
            <person name="Yang F.-C."/>
            <person name="Chen Y.-L."/>
            <person name="Yu C.-P."/>
            <person name="Tang S.-L."/>
            <person name="Wang P.-H."/>
            <person name="Ismail W."/>
            <person name="Wang C.-H."/>
            <person name="Yang C.-Y."/>
            <person name="Chiang Y.-R."/>
        </authorList>
    </citation>
    <scope>NUCLEOTIDE SEQUENCE [LARGE SCALE GENOMIC DNA]</scope>
    <source>
        <strain evidence="1 2">DSM 18526</strain>
    </source>
</reference>
<dbReference type="EMBL" id="CP011971">
    <property type="protein sequence ID" value="AMN46934.1"/>
    <property type="molecule type" value="Genomic_DNA"/>
</dbReference>
<dbReference type="Proteomes" id="UP000070250">
    <property type="component" value="Chromosome"/>
</dbReference>
<evidence type="ECO:0000313" key="2">
    <source>
        <dbReference type="Proteomes" id="UP000070250"/>
    </source>
</evidence>
<dbReference type="PROSITE" id="PS51318">
    <property type="entry name" value="TAT"/>
    <property type="match status" value="1"/>
</dbReference>